<protein>
    <recommendedName>
        <fullName evidence="1">ABM domain-containing protein</fullName>
    </recommendedName>
</protein>
<proteinExistence type="predicted"/>
<dbReference type="SUPFAM" id="SSF54909">
    <property type="entry name" value="Dimeric alpha+beta barrel"/>
    <property type="match status" value="1"/>
</dbReference>
<dbReference type="PANTHER" id="PTHR33336">
    <property type="entry name" value="QUINOL MONOOXYGENASE YGIN-RELATED"/>
    <property type="match status" value="1"/>
</dbReference>
<gene>
    <name evidence="2" type="ORF">AUP42_11710</name>
</gene>
<feature type="domain" description="ABM" evidence="1">
    <location>
        <begin position="15"/>
        <end position="103"/>
    </location>
</feature>
<dbReference type="EMBL" id="LPVY01000003">
    <property type="protein sequence ID" value="KZB68126.1"/>
    <property type="molecule type" value="Genomic_DNA"/>
</dbReference>
<dbReference type="PROSITE" id="PS51725">
    <property type="entry name" value="ABM"/>
    <property type="match status" value="1"/>
</dbReference>
<evidence type="ECO:0000259" key="1">
    <source>
        <dbReference type="PROSITE" id="PS51725"/>
    </source>
</evidence>
<dbReference type="Gene3D" id="3.30.70.100">
    <property type="match status" value="1"/>
</dbReference>
<dbReference type="GO" id="GO:0003824">
    <property type="term" value="F:catalytic activity"/>
    <property type="evidence" value="ECO:0007669"/>
    <property type="project" value="TreeGrafter"/>
</dbReference>
<dbReference type="InterPro" id="IPR050744">
    <property type="entry name" value="AI-2_Isomerase_LsrG"/>
</dbReference>
<dbReference type="InterPro" id="IPR007138">
    <property type="entry name" value="ABM_dom"/>
</dbReference>
<name>A0A154L9Q0_9PROT</name>
<reference evidence="2 3" key="1">
    <citation type="submission" date="2015-12" db="EMBL/GenBank/DDBJ databases">
        <title>Genome sequence of Thalassospira lucentensis MCCC 1A02072.</title>
        <authorList>
            <person name="Lu L."/>
            <person name="Lai Q."/>
            <person name="Shao Z."/>
            <person name="Qian P."/>
        </authorList>
    </citation>
    <scope>NUCLEOTIDE SEQUENCE [LARGE SCALE GENOMIC DNA]</scope>
    <source>
        <strain evidence="2 3">MCCC 1A02072</strain>
    </source>
</reference>
<dbReference type="OrthoDB" id="9812192at2"/>
<dbReference type="RefSeq" id="WP_062948973.1">
    <property type="nucleotide sequence ID" value="NZ_LPVY01000003.1"/>
</dbReference>
<organism evidence="2 3">
    <name type="scientific">Thalassospira lucentensis</name>
    <dbReference type="NCBI Taxonomy" id="168935"/>
    <lineage>
        <taxon>Bacteria</taxon>
        <taxon>Pseudomonadati</taxon>
        <taxon>Pseudomonadota</taxon>
        <taxon>Alphaproteobacteria</taxon>
        <taxon>Rhodospirillales</taxon>
        <taxon>Thalassospiraceae</taxon>
        <taxon>Thalassospira</taxon>
    </lineage>
</organism>
<comment type="caution">
    <text evidence="2">The sequence shown here is derived from an EMBL/GenBank/DDBJ whole genome shotgun (WGS) entry which is preliminary data.</text>
</comment>
<dbReference type="Pfam" id="PF03992">
    <property type="entry name" value="ABM"/>
    <property type="match status" value="1"/>
</dbReference>
<evidence type="ECO:0000313" key="3">
    <source>
        <dbReference type="Proteomes" id="UP000076335"/>
    </source>
</evidence>
<dbReference type="AlphaFoldDB" id="A0A154L9Q0"/>
<accession>A0A154L9Q0</accession>
<dbReference type="Proteomes" id="UP000076335">
    <property type="component" value="Unassembled WGS sequence"/>
</dbReference>
<evidence type="ECO:0000313" key="2">
    <source>
        <dbReference type="EMBL" id="KZB68126.1"/>
    </source>
</evidence>
<sequence>MPYTNSAASNLNHGFAVAINIVAKEGKGDAMAEILRGLIEPTMSEEGVKFFVPYRSPTDPLSFFVYELYVDEAGWEAHNNAPHFLDVVDELVSLAAHRQRIPFVPFA</sequence>
<dbReference type="InterPro" id="IPR011008">
    <property type="entry name" value="Dimeric_a/b-barrel"/>
</dbReference>
<dbReference type="PANTHER" id="PTHR33336:SF3">
    <property type="entry name" value="ABM DOMAIN-CONTAINING PROTEIN"/>
    <property type="match status" value="1"/>
</dbReference>